<evidence type="ECO:0000256" key="1">
    <source>
        <dbReference type="SAM" id="MobiDB-lite"/>
    </source>
</evidence>
<proteinExistence type="predicted"/>
<keyword evidence="2" id="KW-1133">Transmembrane helix</keyword>
<keyword evidence="2" id="KW-0812">Transmembrane</keyword>
<keyword evidence="4" id="KW-1185">Reference proteome</keyword>
<feature type="compositionally biased region" description="Low complexity" evidence="1">
    <location>
        <begin position="282"/>
        <end position="309"/>
    </location>
</feature>
<dbReference type="AlphaFoldDB" id="A0A0N7L6H2"/>
<protein>
    <submittedName>
        <fullName evidence="3">Shisa family</fullName>
    </submittedName>
</protein>
<evidence type="ECO:0000313" key="3">
    <source>
        <dbReference type="EMBL" id="CEG44267.1"/>
    </source>
</evidence>
<feature type="region of interest" description="Disordered" evidence="1">
    <location>
        <begin position="269"/>
        <end position="374"/>
    </location>
</feature>
<feature type="compositionally biased region" description="Basic and acidic residues" evidence="1">
    <location>
        <begin position="64"/>
        <end position="73"/>
    </location>
</feature>
<evidence type="ECO:0000313" key="4">
    <source>
        <dbReference type="Proteomes" id="UP000054928"/>
    </source>
</evidence>
<feature type="transmembrane region" description="Helical" evidence="2">
    <location>
        <begin position="17"/>
        <end position="41"/>
    </location>
</feature>
<reference evidence="4" key="1">
    <citation type="submission" date="2014-09" db="EMBL/GenBank/DDBJ databases">
        <authorList>
            <person name="Sharma Rahul"/>
            <person name="Thines Marco"/>
        </authorList>
    </citation>
    <scope>NUCLEOTIDE SEQUENCE [LARGE SCALE GENOMIC DNA]</scope>
</reference>
<dbReference type="EMBL" id="CCYD01001104">
    <property type="protein sequence ID" value="CEG44267.1"/>
    <property type="molecule type" value="Genomic_DNA"/>
</dbReference>
<name>A0A0N7L6H2_PLAHL</name>
<dbReference type="STRING" id="4781.A0A0N7L6H2"/>
<feature type="compositionally biased region" description="Low complexity" evidence="1">
    <location>
        <begin position="74"/>
        <end position="85"/>
    </location>
</feature>
<feature type="compositionally biased region" description="Basic and acidic residues" evidence="1">
    <location>
        <begin position="322"/>
        <end position="337"/>
    </location>
</feature>
<keyword evidence="2" id="KW-0472">Membrane</keyword>
<feature type="region of interest" description="Disordered" evidence="1">
    <location>
        <begin position="55"/>
        <end position="143"/>
    </location>
</feature>
<feature type="compositionally biased region" description="Polar residues" evidence="1">
    <location>
        <begin position="118"/>
        <end position="127"/>
    </location>
</feature>
<dbReference type="OMA" id="VHTRISF"/>
<dbReference type="OrthoDB" id="168504at2759"/>
<accession>A0A0N7L6H2</accession>
<sequence>MMNGQSMFKGAFGWDDWLWWIVLGSVALLVLLLLVCCCVCMQRAKRKGREEALASVQNHQRRTQARELAEHQRYQPSQQTSYQPPVTGYSQPVTTVPLAPPPRKNLGPQVAANGYRESPSQRPNEQFSKPYPPLPAQQMDQTHRNPPDHFYNSNVKYAPSTNSSYPDNIRYDDIYAMSVTSPSSNRLTVNRSHGMKASSSQVSEVTLGARNDAVPMKPRPSGATLQARIDALRSADNRDMVHTRISFNESDRPDSIDLVGTLRSVPTQESYMSRSARHSGLMMNSTISSNSTTMVSSRIASPSSSSRSYESTDRNMFNSSKFTEREDMSSRSYRSDLSHSQYDDDDKMALSEKAATPMTSSSPKETLVRGSVEF</sequence>
<evidence type="ECO:0000256" key="2">
    <source>
        <dbReference type="SAM" id="Phobius"/>
    </source>
</evidence>
<dbReference type="Proteomes" id="UP000054928">
    <property type="component" value="Unassembled WGS sequence"/>
</dbReference>
<organism evidence="3 4">
    <name type="scientific">Plasmopara halstedii</name>
    <name type="common">Downy mildew of sunflower</name>
    <dbReference type="NCBI Taxonomy" id="4781"/>
    <lineage>
        <taxon>Eukaryota</taxon>
        <taxon>Sar</taxon>
        <taxon>Stramenopiles</taxon>
        <taxon>Oomycota</taxon>
        <taxon>Peronosporomycetes</taxon>
        <taxon>Peronosporales</taxon>
        <taxon>Peronosporaceae</taxon>
        <taxon>Plasmopara</taxon>
    </lineage>
</organism>
<dbReference type="GeneID" id="36395517"/>
<dbReference type="RefSeq" id="XP_024580636.1">
    <property type="nucleotide sequence ID" value="XM_024730350.1"/>
</dbReference>